<dbReference type="RefSeq" id="WP_281817262.1">
    <property type="nucleotide sequence ID" value="NZ_BRLB01000011.1"/>
</dbReference>
<name>A0A9W6DHE4_9FIRM</name>
<evidence type="ECO:0000256" key="2">
    <source>
        <dbReference type="ARBA" id="ARBA00013194"/>
    </source>
</evidence>
<proteinExistence type="predicted"/>
<evidence type="ECO:0000256" key="3">
    <source>
        <dbReference type="ARBA" id="ARBA00022729"/>
    </source>
</evidence>
<evidence type="ECO:0000256" key="4">
    <source>
        <dbReference type="ARBA" id="ARBA00023110"/>
    </source>
</evidence>
<keyword evidence="6" id="KW-1133">Transmembrane helix</keyword>
<dbReference type="AlphaFoldDB" id="A0A9W6DHE4"/>
<dbReference type="InterPro" id="IPR046357">
    <property type="entry name" value="PPIase_dom_sf"/>
</dbReference>
<protein>
    <recommendedName>
        <fullName evidence="2">peptidylprolyl isomerase</fullName>
        <ecNumber evidence="2">5.2.1.8</ecNumber>
    </recommendedName>
</protein>
<accession>A0A9W6DHE4</accession>
<keyword evidence="4" id="KW-0697">Rotamase</keyword>
<reference evidence="7" key="1">
    <citation type="submission" date="2022-06" db="EMBL/GenBank/DDBJ databases">
        <title>Vallitalea longa sp. nov., an anaerobic bacterium isolated from marine sediment.</title>
        <authorList>
            <person name="Hirano S."/>
            <person name="Terahara T."/>
            <person name="Mori K."/>
            <person name="Hamada M."/>
            <person name="Matsumoto R."/>
            <person name="Kobayashi T."/>
        </authorList>
    </citation>
    <scope>NUCLEOTIDE SEQUENCE</scope>
    <source>
        <strain evidence="7">SH18-1</strain>
    </source>
</reference>
<comment type="caution">
    <text evidence="7">The sequence shown here is derived from an EMBL/GenBank/DDBJ whole genome shotgun (WGS) entry which is preliminary data.</text>
</comment>
<dbReference type="PANTHER" id="PTHR47245:SF1">
    <property type="entry name" value="FOLDASE PROTEIN PRSA"/>
    <property type="match status" value="1"/>
</dbReference>
<dbReference type="PANTHER" id="PTHR47245">
    <property type="entry name" value="PEPTIDYLPROLYL ISOMERASE"/>
    <property type="match status" value="1"/>
</dbReference>
<keyword evidence="5" id="KW-0413">Isomerase</keyword>
<feature type="transmembrane region" description="Helical" evidence="6">
    <location>
        <begin position="12"/>
        <end position="32"/>
    </location>
</feature>
<evidence type="ECO:0000313" key="8">
    <source>
        <dbReference type="Proteomes" id="UP001144256"/>
    </source>
</evidence>
<keyword evidence="6" id="KW-0472">Membrane</keyword>
<dbReference type="Proteomes" id="UP001144256">
    <property type="component" value="Unassembled WGS sequence"/>
</dbReference>
<comment type="catalytic activity">
    <reaction evidence="1">
        <text>[protein]-peptidylproline (omega=180) = [protein]-peptidylproline (omega=0)</text>
        <dbReference type="Rhea" id="RHEA:16237"/>
        <dbReference type="Rhea" id="RHEA-COMP:10747"/>
        <dbReference type="Rhea" id="RHEA-COMP:10748"/>
        <dbReference type="ChEBI" id="CHEBI:83833"/>
        <dbReference type="ChEBI" id="CHEBI:83834"/>
        <dbReference type="EC" id="5.2.1.8"/>
    </reaction>
</comment>
<dbReference type="InterPro" id="IPR050245">
    <property type="entry name" value="PrsA_foldase"/>
</dbReference>
<keyword evidence="6" id="KW-0812">Transmembrane</keyword>
<evidence type="ECO:0000313" key="7">
    <source>
        <dbReference type="EMBL" id="GKX30784.1"/>
    </source>
</evidence>
<keyword evidence="8" id="KW-1185">Reference proteome</keyword>
<keyword evidence="3" id="KW-0732">Signal</keyword>
<dbReference type="Gene3D" id="3.10.50.40">
    <property type="match status" value="1"/>
</dbReference>
<evidence type="ECO:0000256" key="1">
    <source>
        <dbReference type="ARBA" id="ARBA00000971"/>
    </source>
</evidence>
<dbReference type="EC" id="5.2.1.8" evidence="2"/>
<gene>
    <name evidence="7" type="ORF">SH1V18_32640</name>
</gene>
<sequence>MGDKKRNINIKKITGFVTVIMVLILSFIVIAAKDKAGGNANKTVAYINDEPISSREFNQCYSSHQVLDYMIRVKLEQLLFRDKNIVEDISYKSFINSFIKENDRRKEAVDKGEIIYGPKQFHEDDYFSYLHSKRVLLLKEILAVEDFAINDEKLKMFYDNSKEIYPEYKKQDYIEARLIKISPKNREGEKLTISDIEGLVDTYDDIFDNQMAFQKMIEGKSYMMDIIDRVFDESTARNDIRNESSIYDSVSKLKIGEVSDVIEYNKAFYIIKCIDRKEGDYYSFEEKKDYIRTRYIDERYEELIQKLMNESEVKIVDDSIKAKIQEVN</sequence>
<dbReference type="EMBL" id="BRLB01000011">
    <property type="protein sequence ID" value="GKX30784.1"/>
    <property type="molecule type" value="Genomic_DNA"/>
</dbReference>
<evidence type="ECO:0000256" key="5">
    <source>
        <dbReference type="ARBA" id="ARBA00023235"/>
    </source>
</evidence>
<organism evidence="7 8">
    <name type="scientific">Vallitalea longa</name>
    <dbReference type="NCBI Taxonomy" id="2936439"/>
    <lineage>
        <taxon>Bacteria</taxon>
        <taxon>Bacillati</taxon>
        <taxon>Bacillota</taxon>
        <taxon>Clostridia</taxon>
        <taxon>Lachnospirales</taxon>
        <taxon>Vallitaleaceae</taxon>
        <taxon>Vallitalea</taxon>
    </lineage>
</organism>
<dbReference type="GO" id="GO:0003755">
    <property type="term" value="F:peptidyl-prolyl cis-trans isomerase activity"/>
    <property type="evidence" value="ECO:0007669"/>
    <property type="project" value="UniProtKB-KW"/>
</dbReference>
<evidence type="ECO:0000256" key="6">
    <source>
        <dbReference type="SAM" id="Phobius"/>
    </source>
</evidence>